<comment type="caution">
    <text evidence="2">The sequence shown here is derived from an EMBL/GenBank/DDBJ whole genome shotgun (WGS) entry which is preliminary data.</text>
</comment>
<evidence type="ECO:0000313" key="3">
    <source>
        <dbReference type="Proteomes" id="UP000550136"/>
    </source>
</evidence>
<dbReference type="AlphaFoldDB" id="A0A7Y2KT96"/>
<gene>
    <name evidence="2" type="ORF">HKX06_20745</name>
</gene>
<dbReference type="InterPro" id="IPR041657">
    <property type="entry name" value="HTH_17"/>
</dbReference>
<organism evidence="2 3">
    <name type="scientific">Sphingomonas paucimobilis</name>
    <name type="common">Pseudomonas paucimobilis</name>
    <dbReference type="NCBI Taxonomy" id="13689"/>
    <lineage>
        <taxon>Bacteria</taxon>
        <taxon>Pseudomonadati</taxon>
        <taxon>Pseudomonadota</taxon>
        <taxon>Alphaproteobacteria</taxon>
        <taxon>Sphingomonadales</taxon>
        <taxon>Sphingomonadaceae</taxon>
        <taxon>Sphingomonas</taxon>
    </lineage>
</organism>
<proteinExistence type="predicted"/>
<dbReference type="InterPro" id="IPR010093">
    <property type="entry name" value="SinI_DNA-bd"/>
</dbReference>
<dbReference type="Pfam" id="PF12728">
    <property type="entry name" value="HTH_17"/>
    <property type="match status" value="1"/>
</dbReference>
<dbReference type="NCBIfam" id="TIGR01764">
    <property type="entry name" value="excise"/>
    <property type="match status" value="1"/>
</dbReference>
<dbReference type="EMBL" id="JABEOU010000064">
    <property type="protein sequence ID" value="NNG59773.1"/>
    <property type="molecule type" value="Genomic_DNA"/>
</dbReference>
<name>A0A7Y2KT96_SPHPI</name>
<dbReference type="Proteomes" id="UP000550136">
    <property type="component" value="Unassembled WGS sequence"/>
</dbReference>
<feature type="domain" description="Helix-turn-helix" evidence="1">
    <location>
        <begin position="7"/>
        <end position="53"/>
    </location>
</feature>
<dbReference type="GO" id="GO:0003677">
    <property type="term" value="F:DNA binding"/>
    <property type="evidence" value="ECO:0007669"/>
    <property type="project" value="InterPro"/>
</dbReference>
<dbReference type="RefSeq" id="WP_170171008.1">
    <property type="nucleotide sequence ID" value="NZ_JABEOU010000064.1"/>
</dbReference>
<accession>A0A7Y2KT96</accession>
<evidence type="ECO:0000313" key="2">
    <source>
        <dbReference type="EMBL" id="NNG59773.1"/>
    </source>
</evidence>
<reference evidence="2 3" key="1">
    <citation type="submission" date="2020-05" db="EMBL/GenBank/DDBJ databases">
        <title>Draft Genome Sequences of Sphingomonas sp. Isolated from the International Space Station.</title>
        <authorList>
            <person name="Bijlani S."/>
            <person name="Singh N.K."/>
            <person name="Mason C.E."/>
            <person name="Wang C.C."/>
            <person name="Venkateswaran K."/>
        </authorList>
    </citation>
    <scope>NUCLEOTIDE SEQUENCE [LARGE SCALE GENOMIC DNA]</scope>
    <source>
        <strain evidence="2 3">FKI-L5-BR-P1</strain>
    </source>
</reference>
<protein>
    <submittedName>
        <fullName evidence="2">Helix-turn-helix domain-containing protein</fullName>
    </submittedName>
</protein>
<sequence length="55" mass="5910">MQAITTTVQDAASLIGVSRCSIYRLINEGKIATAKVRGRRLVKVDSLHALVDQAA</sequence>
<evidence type="ECO:0000259" key="1">
    <source>
        <dbReference type="Pfam" id="PF12728"/>
    </source>
</evidence>